<dbReference type="EMBL" id="DS547134">
    <property type="protein sequence ID" value="EDR01934.1"/>
    <property type="molecule type" value="Genomic_DNA"/>
</dbReference>
<accession>B0DTZ1</accession>
<dbReference type="RefSeq" id="XP_001887325.1">
    <property type="nucleotide sequence ID" value="XM_001887290.1"/>
</dbReference>
<name>B0DTZ1_LACBS</name>
<protein>
    <submittedName>
        <fullName evidence="1">Predicted protein</fullName>
    </submittedName>
</protein>
<dbReference type="Proteomes" id="UP000001194">
    <property type="component" value="Unassembled WGS sequence"/>
</dbReference>
<evidence type="ECO:0000313" key="2">
    <source>
        <dbReference type="Proteomes" id="UP000001194"/>
    </source>
</evidence>
<evidence type="ECO:0000313" key="1">
    <source>
        <dbReference type="EMBL" id="EDR01934.1"/>
    </source>
</evidence>
<organism evidence="2">
    <name type="scientific">Laccaria bicolor (strain S238N-H82 / ATCC MYA-4686)</name>
    <name type="common">Bicoloured deceiver</name>
    <name type="synonym">Laccaria laccata var. bicolor</name>
    <dbReference type="NCBI Taxonomy" id="486041"/>
    <lineage>
        <taxon>Eukaryota</taxon>
        <taxon>Fungi</taxon>
        <taxon>Dikarya</taxon>
        <taxon>Basidiomycota</taxon>
        <taxon>Agaricomycotina</taxon>
        <taxon>Agaricomycetes</taxon>
        <taxon>Agaricomycetidae</taxon>
        <taxon>Agaricales</taxon>
        <taxon>Agaricineae</taxon>
        <taxon>Hydnangiaceae</taxon>
        <taxon>Laccaria</taxon>
    </lineage>
</organism>
<dbReference type="AlphaFoldDB" id="B0DTZ1"/>
<dbReference type="HOGENOM" id="CLU_016547_0_0_1"/>
<sequence>MDSVIHYLDPNAVASVRFDPDAIWVGLNSDTALIPDSAIIFKDLPNPGWSVEDFSDEGRILPMDSARDPDWYRQEQQWAPWTPTSFLLNEKPWYDELGTAVPVKERTDGWCMAKQQRDICVVDLIRAQECVRGIAEFDDRLSCRAKVPKFFPTSRLAKVHASRKLAQIDAARAKRSVLEAITFLLWWSSVMIDWESRVHDAITENGNAFISTVKSKRGVLCDLERDWPRINVPLYIQNKIPFFYIWNFEARVDARFSRLNPALNLTYWATRQGKPLTLSADIKEEDLSKIARQAITLDNFFQDVFAYYNPINPIIHPTFSTFIIDFEGWRRCPINHTTEPVEHLVKLYYYGVFKEDDDERYHTIVFWHWRKRKPANEYLRCQYKMGLPGEEHATTIRELYKFEYAPTGDTLFHLETGLIVGKPTLDSKSAPLLQRIGDDTILATEPERMDESVDSTDDDYDTIKFETVPDALFHPRAINSPAAWIRHNNEKLAKAHRNAENNHTSGGLLLQSHSPISLMDPYFTAHERPDIMFRRMLRDDAAKITYTESTWSAPGFAWNAEFLDTACLFITDVESEARLRYWANCWDTITNVRRLLTIAIEHGIKFHLALSPHHIRQFRPRVIDSLDRSSAASLYGTSFQEQSLAASDNMVTFCTAYLTRMNDLLRRPHARAFIAEGGQYSWIARCWTGTRLVEEFMSGPSIQVTVHNRGFYDSASENASYLTHDSVSDQEKDALLGYCPGVHGCAGRWLFPPADISLVAAFYIDAFMAAAVAKLDQLL</sequence>
<dbReference type="GeneID" id="6083036"/>
<proteinExistence type="predicted"/>
<dbReference type="KEGG" id="lbc:LACBIDRAFT_310160"/>
<keyword evidence="2" id="KW-1185">Reference proteome</keyword>
<dbReference type="OrthoDB" id="2921818at2759"/>
<gene>
    <name evidence="1" type="ORF">LACBIDRAFT_310160</name>
</gene>
<dbReference type="InParanoid" id="B0DTZ1"/>
<reference evidence="1 2" key="1">
    <citation type="journal article" date="2008" name="Nature">
        <title>The genome of Laccaria bicolor provides insights into mycorrhizal symbiosis.</title>
        <authorList>
            <person name="Martin F."/>
            <person name="Aerts A."/>
            <person name="Ahren D."/>
            <person name="Brun A."/>
            <person name="Danchin E.G.J."/>
            <person name="Duchaussoy F."/>
            <person name="Gibon J."/>
            <person name="Kohler A."/>
            <person name="Lindquist E."/>
            <person name="Pereda V."/>
            <person name="Salamov A."/>
            <person name="Shapiro H.J."/>
            <person name="Wuyts J."/>
            <person name="Blaudez D."/>
            <person name="Buee M."/>
            <person name="Brokstein P."/>
            <person name="Canbaeck B."/>
            <person name="Cohen D."/>
            <person name="Courty P.E."/>
            <person name="Coutinho P.M."/>
            <person name="Delaruelle C."/>
            <person name="Detter J.C."/>
            <person name="Deveau A."/>
            <person name="DiFazio S."/>
            <person name="Duplessis S."/>
            <person name="Fraissinet-Tachet L."/>
            <person name="Lucic E."/>
            <person name="Frey-Klett P."/>
            <person name="Fourrey C."/>
            <person name="Feussner I."/>
            <person name="Gay G."/>
            <person name="Grimwood J."/>
            <person name="Hoegger P.J."/>
            <person name="Jain P."/>
            <person name="Kilaru S."/>
            <person name="Labbe J."/>
            <person name="Lin Y.C."/>
            <person name="Legue V."/>
            <person name="Le Tacon F."/>
            <person name="Marmeisse R."/>
            <person name="Melayah D."/>
            <person name="Montanini B."/>
            <person name="Muratet M."/>
            <person name="Nehls U."/>
            <person name="Niculita-Hirzel H."/>
            <person name="Oudot-Le Secq M.P."/>
            <person name="Peter M."/>
            <person name="Quesneville H."/>
            <person name="Rajashekar B."/>
            <person name="Reich M."/>
            <person name="Rouhier N."/>
            <person name="Schmutz J."/>
            <person name="Yin T."/>
            <person name="Chalot M."/>
            <person name="Henrissat B."/>
            <person name="Kuees U."/>
            <person name="Lucas S."/>
            <person name="Van de Peer Y."/>
            <person name="Podila G.K."/>
            <person name="Polle A."/>
            <person name="Pukkila P.J."/>
            <person name="Richardson P.M."/>
            <person name="Rouze P."/>
            <person name="Sanders I.R."/>
            <person name="Stajich J.E."/>
            <person name="Tunlid A."/>
            <person name="Tuskan G."/>
            <person name="Grigoriev I.V."/>
        </authorList>
    </citation>
    <scope>NUCLEOTIDE SEQUENCE [LARGE SCALE GENOMIC DNA]</scope>
    <source>
        <strain evidence="2">S238N-H82 / ATCC MYA-4686</strain>
    </source>
</reference>